<dbReference type="PANTHER" id="PTHR33695">
    <property type="entry name" value="LIPOPROTEIN SIGNAL PEPTIDASE"/>
    <property type="match status" value="1"/>
</dbReference>
<protein>
    <recommendedName>
        <fullName evidence="9">Lipoprotein signal peptidase</fullName>
        <ecNumber evidence="9">3.4.23.36</ecNumber>
    </recommendedName>
    <alternativeName>
        <fullName evidence="9">Prolipoprotein signal peptidase</fullName>
    </alternativeName>
    <alternativeName>
        <fullName evidence="9">Signal peptidase II</fullName>
        <shortName evidence="9">SPase II</shortName>
    </alternativeName>
</protein>
<evidence type="ECO:0000256" key="2">
    <source>
        <dbReference type="ARBA" id="ARBA00022475"/>
    </source>
</evidence>
<evidence type="ECO:0000256" key="8">
    <source>
        <dbReference type="ARBA" id="ARBA00023136"/>
    </source>
</evidence>
<dbReference type="PROSITE" id="PS00855">
    <property type="entry name" value="SPASE_II"/>
    <property type="match status" value="1"/>
</dbReference>
<dbReference type="NCBIfam" id="TIGR00077">
    <property type="entry name" value="lspA"/>
    <property type="match status" value="1"/>
</dbReference>
<dbReference type="OrthoDB" id="9810259at2"/>
<keyword evidence="5 9" id="KW-0064">Aspartyl protease</keyword>
<evidence type="ECO:0000256" key="1">
    <source>
        <dbReference type="ARBA" id="ARBA00006139"/>
    </source>
</evidence>
<dbReference type="EMBL" id="CP001716">
    <property type="protein sequence ID" value="ACV37812.1"/>
    <property type="molecule type" value="Genomic_DNA"/>
</dbReference>
<geneLocation type="plasmid" evidence="12">
    <name>pAph01</name>
</geneLocation>
<evidence type="ECO:0000256" key="4">
    <source>
        <dbReference type="ARBA" id="ARBA00022692"/>
    </source>
</evidence>
<feature type="active site" evidence="9">
    <location>
        <position position="175"/>
    </location>
</feature>
<comment type="subcellular location">
    <subcellularLocation>
        <location evidence="9">Cell membrane</location>
        <topology evidence="9">Multi-pass membrane protein</topology>
    </subcellularLocation>
</comment>
<feature type="transmembrane region" description="Helical" evidence="9">
    <location>
        <begin position="102"/>
        <end position="123"/>
    </location>
</feature>
<dbReference type="AlphaFoldDB" id="C7RW02"/>
<evidence type="ECO:0000256" key="6">
    <source>
        <dbReference type="ARBA" id="ARBA00022801"/>
    </source>
</evidence>
<feature type="active site" evidence="9">
    <location>
        <position position="157"/>
    </location>
</feature>
<sequence>MDRTRLIVTMTALAALPRAETAQQGSGDRASAPQIIPRKPMMDRYRWLGLAIGVALADQWAKHWIAGTFPLGAGETVLPFFNLVHILNSGAAFSFLANAGGWQRYVLIALALAVSVGLTIMLLKGVANRWEGWGYSLLLGGAVGNLVDRLGRGAVVDYLDFHAGGWHWPAFNLADTALCLSALILLLGTLPSSAQSKAPT</sequence>
<comment type="pathway">
    <text evidence="9">Protein modification; lipoprotein biosynthesis (signal peptide cleavage).</text>
</comment>
<dbReference type="GO" id="GO:0004190">
    <property type="term" value="F:aspartic-type endopeptidase activity"/>
    <property type="evidence" value="ECO:0007669"/>
    <property type="project" value="UniProtKB-UniRule"/>
</dbReference>
<keyword evidence="7 9" id="KW-1133">Transmembrane helix</keyword>
<evidence type="ECO:0000256" key="3">
    <source>
        <dbReference type="ARBA" id="ARBA00022670"/>
    </source>
</evidence>
<evidence type="ECO:0000313" key="12">
    <source>
        <dbReference type="EMBL" id="ACV37812.1"/>
    </source>
</evidence>
<feature type="transmembrane region" description="Helical" evidence="9">
    <location>
        <begin position="77"/>
        <end position="96"/>
    </location>
</feature>
<dbReference type="GO" id="GO:0005886">
    <property type="term" value="C:plasma membrane"/>
    <property type="evidence" value="ECO:0007669"/>
    <property type="project" value="UniProtKB-SubCell"/>
</dbReference>
<evidence type="ECO:0000256" key="9">
    <source>
        <dbReference type="HAMAP-Rule" id="MF_00161"/>
    </source>
</evidence>
<keyword evidence="12" id="KW-0614">Plasmid</keyword>
<dbReference type="Pfam" id="PF01252">
    <property type="entry name" value="Peptidase_A8"/>
    <property type="match status" value="1"/>
</dbReference>
<dbReference type="GO" id="GO:0006508">
    <property type="term" value="P:proteolysis"/>
    <property type="evidence" value="ECO:0007669"/>
    <property type="project" value="UniProtKB-KW"/>
</dbReference>
<dbReference type="InterPro" id="IPR001872">
    <property type="entry name" value="Peptidase_A8"/>
</dbReference>
<evidence type="ECO:0000256" key="7">
    <source>
        <dbReference type="ARBA" id="ARBA00022989"/>
    </source>
</evidence>
<dbReference type="UniPathway" id="UPA00665"/>
<comment type="catalytic activity">
    <reaction evidence="9 10">
        <text>Release of signal peptides from bacterial membrane prolipoproteins. Hydrolyzes -Xaa-Yaa-Zaa-|-(S,diacylglyceryl)Cys-, in which Xaa is hydrophobic (preferably Leu), and Yaa (Ala or Ser) and Zaa (Gly or Ala) have small, neutral side chains.</text>
        <dbReference type="EC" id="3.4.23.36"/>
    </reaction>
</comment>
<comment type="similarity">
    <text evidence="1 9 11">Belongs to the peptidase A8 family.</text>
</comment>
<keyword evidence="8 9" id="KW-0472">Membrane</keyword>
<evidence type="ECO:0000256" key="11">
    <source>
        <dbReference type="RuleBase" id="RU004181"/>
    </source>
</evidence>
<keyword evidence="3 9" id="KW-0645">Protease</keyword>
<dbReference type="PRINTS" id="PR00781">
    <property type="entry name" value="LIPOSIGPTASE"/>
</dbReference>
<comment type="function">
    <text evidence="9 10">This protein specifically catalyzes the removal of signal peptides from prolipoproteins.</text>
</comment>
<keyword evidence="4 9" id="KW-0812">Transmembrane</keyword>
<gene>
    <name evidence="9" type="primary">lspA</name>
    <name evidence="12" type="ordered locus">CAP2UW1_4687</name>
</gene>
<reference evidence="12" key="2">
    <citation type="submission" date="2009-09" db="EMBL/GenBank/DDBJ databases">
        <title>Complete sequence of plasmid1 of Candidatus Accumulibacter phosphatis clade IIA str. UW-1.</title>
        <authorList>
            <consortium name="US DOE Joint Genome Institute"/>
            <person name="Martin H.G."/>
            <person name="Ivanova N."/>
            <person name="Kunin V."/>
            <person name="Warnecke F."/>
            <person name="Barry K."/>
            <person name="He S."/>
            <person name="Salamov A."/>
            <person name="Szeto E."/>
            <person name="Dalin E."/>
            <person name="Pangilinan J.L."/>
            <person name="Lapidus A."/>
            <person name="Lowry S."/>
            <person name="Kyrpides N.C."/>
            <person name="McMahon K.D."/>
            <person name="Hugenholtz P."/>
        </authorList>
    </citation>
    <scope>NUCLEOTIDE SEQUENCE [LARGE SCALE GENOMIC DNA]</scope>
    <source>
        <strain evidence="12">UW-1</strain>
        <plasmid evidence="12">pAph01</plasmid>
        <plasmid>UW-1</plasmid>
    </source>
</reference>
<keyword evidence="6 9" id="KW-0378">Hydrolase</keyword>
<evidence type="ECO:0000256" key="5">
    <source>
        <dbReference type="ARBA" id="ARBA00022750"/>
    </source>
</evidence>
<evidence type="ECO:0000256" key="10">
    <source>
        <dbReference type="RuleBase" id="RU000594"/>
    </source>
</evidence>
<dbReference type="HOGENOM" id="CLU_083252_4_0_4"/>
<feature type="transmembrane region" description="Helical" evidence="9">
    <location>
        <begin position="167"/>
        <end position="187"/>
    </location>
</feature>
<dbReference type="KEGG" id="app:CAP2UW1_4687"/>
<keyword evidence="2 9" id="KW-1003">Cell membrane</keyword>
<proteinExistence type="inferred from homology"/>
<reference evidence="12" key="1">
    <citation type="submission" date="2009-08" db="EMBL/GenBank/DDBJ databases">
        <authorList>
            <consortium name="US DOE Joint Genome Institute"/>
            <person name="Lucas S."/>
            <person name="Copeland A."/>
            <person name="Lapidus A."/>
            <person name="Glavina del Rio T."/>
            <person name="Dalin E."/>
            <person name="Tice H."/>
            <person name="Bruce D."/>
            <person name="Barry K."/>
            <person name="Pitluck S."/>
            <person name="Lowry S."/>
            <person name="Larimer F."/>
            <person name="Land M."/>
            <person name="Hauser L."/>
            <person name="Kyrpides N."/>
            <person name="Ivanova N."/>
            <person name="McMahon K.D."/>
            <person name="Hugenholtz P."/>
        </authorList>
    </citation>
    <scope>NUCLEOTIDE SEQUENCE</scope>
    <source>
        <strain evidence="12">UW-1</strain>
        <plasmid evidence="12">pAph01</plasmid>
    </source>
</reference>
<name>C7RW02_ACCRE</name>
<dbReference type="PANTHER" id="PTHR33695:SF1">
    <property type="entry name" value="LIPOPROTEIN SIGNAL PEPTIDASE"/>
    <property type="match status" value="1"/>
</dbReference>
<dbReference type="HAMAP" id="MF_00161">
    <property type="entry name" value="LspA"/>
    <property type="match status" value="1"/>
</dbReference>
<accession>C7RW02</accession>
<feature type="transmembrane region" description="Helical" evidence="9">
    <location>
        <begin position="45"/>
        <end position="65"/>
    </location>
</feature>
<dbReference type="EC" id="3.4.23.36" evidence="9"/>
<organism evidence="12">
    <name type="scientific">Accumulibacter regalis</name>
    <dbReference type="NCBI Taxonomy" id="522306"/>
    <lineage>
        <taxon>Bacteria</taxon>
        <taxon>Pseudomonadati</taxon>
        <taxon>Pseudomonadota</taxon>
        <taxon>Betaproteobacteria</taxon>
        <taxon>Candidatus Accumulibacter</taxon>
    </lineage>
</organism>